<organism evidence="1 3">
    <name type="scientific">Didymodactylos carnosus</name>
    <dbReference type="NCBI Taxonomy" id="1234261"/>
    <lineage>
        <taxon>Eukaryota</taxon>
        <taxon>Metazoa</taxon>
        <taxon>Spiralia</taxon>
        <taxon>Gnathifera</taxon>
        <taxon>Rotifera</taxon>
        <taxon>Eurotatoria</taxon>
        <taxon>Bdelloidea</taxon>
        <taxon>Philodinida</taxon>
        <taxon>Philodinidae</taxon>
        <taxon>Didymodactylos</taxon>
    </lineage>
</organism>
<dbReference type="OrthoDB" id="1366754at2759"/>
<dbReference type="EMBL" id="CAJNOQ010030351">
    <property type="protein sequence ID" value="CAF1574124.1"/>
    <property type="molecule type" value="Genomic_DNA"/>
</dbReference>
<dbReference type="AlphaFoldDB" id="A0A815YQT8"/>
<protein>
    <submittedName>
        <fullName evidence="1">Uncharacterized protein</fullName>
    </submittedName>
</protein>
<gene>
    <name evidence="1" type="ORF">GPM918_LOCUS40603</name>
    <name evidence="2" type="ORF">SRO942_LOCUS41563</name>
</gene>
<dbReference type="EMBL" id="CAJOBC010096214">
    <property type="protein sequence ID" value="CAF4438502.1"/>
    <property type="molecule type" value="Genomic_DNA"/>
</dbReference>
<proteinExistence type="predicted"/>
<comment type="caution">
    <text evidence="1">The sequence shown here is derived from an EMBL/GenBank/DDBJ whole genome shotgun (WGS) entry which is preliminary data.</text>
</comment>
<dbReference type="Proteomes" id="UP000681722">
    <property type="component" value="Unassembled WGS sequence"/>
</dbReference>
<name>A0A815YQT8_9BILA</name>
<evidence type="ECO:0000313" key="3">
    <source>
        <dbReference type="Proteomes" id="UP000663829"/>
    </source>
</evidence>
<accession>A0A815YQT8</accession>
<keyword evidence="3" id="KW-1185">Reference proteome</keyword>
<evidence type="ECO:0000313" key="2">
    <source>
        <dbReference type="EMBL" id="CAF4438502.1"/>
    </source>
</evidence>
<sequence length="84" mass="9526">MAWTSLCSSGNDTKPGQIFYVPVEVKLDPPSSNDNNVSVRIFITECELVDVWLRGYEAGCWSSSEFSRTKETLIRPINTIQKRL</sequence>
<reference evidence="1" key="1">
    <citation type="submission" date="2021-02" db="EMBL/GenBank/DDBJ databases">
        <authorList>
            <person name="Nowell W R."/>
        </authorList>
    </citation>
    <scope>NUCLEOTIDE SEQUENCE</scope>
</reference>
<dbReference type="Proteomes" id="UP000663829">
    <property type="component" value="Unassembled WGS sequence"/>
</dbReference>
<evidence type="ECO:0000313" key="1">
    <source>
        <dbReference type="EMBL" id="CAF1574124.1"/>
    </source>
</evidence>